<dbReference type="WBParaSite" id="jg24490">
    <property type="protein sequence ID" value="jg24490"/>
    <property type="gene ID" value="jg24490"/>
</dbReference>
<dbReference type="AlphaFoldDB" id="A0A915E029"/>
<dbReference type="Proteomes" id="UP000887574">
    <property type="component" value="Unplaced"/>
</dbReference>
<feature type="region of interest" description="Disordered" evidence="1">
    <location>
        <begin position="1"/>
        <end position="33"/>
    </location>
</feature>
<name>A0A915E029_9BILA</name>
<proteinExistence type="predicted"/>
<protein>
    <submittedName>
        <fullName evidence="3">Uncharacterized protein</fullName>
    </submittedName>
</protein>
<accession>A0A915E029</accession>
<evidence type="ECO:0000313" key="3">
    <source>
        <dbReference type="WBParaSite" id="jg24490"/>
    </source>
</evidence>
<sequence>MKMQVPTPKSSNTGQDDEEGEDGGDKGGQQGRNMQVQHHRGLVFSTIPCWRTVFPPDGEPADHQPILHIDHHSLLRLDLGCVFDKLAVVFAGDDVHKCIDHHLISDVTESTRQHSTNDSKCISIPKLNGKVIASNSLDNDNFEK</sequence>
<organism evidence="2 3">
    <name type="scientific">Ditylenchus dipsaci</name>
    <dbReference type="NCBI Taxonomy" id="166011"/>
    <lineage>
        <taxon>Eukaryota</taxon>
        <taxon>Metazoa</taxon>
        <taxon>Ecdysozoa</taxon>
        <taxon>Nematoda</taxon>
        <taxon>Chromadorea</taxon>
        <taxon>Rhabditida</taxon>
        <taxon>Tylenchina</taxon>
        <taxon>Tylenchomorpha</taxon>
        <taxon>Sphaerularioidea</taxon>
        <taxon>Anguinidae</taxon>
        <taxon>Anguininae</taxon>
        <taxon>Ditylenchus</taxon>
    </lineage>
</organism>
<keyword evidence="2" id="KW-1185">Reference proteome</keyword>
<evidence type="ECO:0000313" key="2">
    <source>
        <dbReference type="Proteomes" id="UP000887574"/>
    </source>
</evidence>
<evidence type="ECO:0000256" key="1">
    <source>
        <dbReference type="SAM" id="MobiDB-lite"/>
    </source>
</evidence>
<reference evidence="3" key="1">
    <citation type="submission" date="2022-11" db="UniProtKB">
        <authorList>
            <consortium name="WormBaseParasite"/>
        </authorList>
    </citation>
    <scope>IDENTIFICATION</scope>
</reference>